<dbReference type="Proteomes" id="UP001214854">
    <property type="component" value="Unassembled WGS sequence"/>
</dbReference>
<feature type="domain" description="AsmA" evidence="2">
    <location>
        <begin position="201"/>
        <end position="577"/>
    </location>
</feature>
<keyword evidence="1" id="KW-1133">Transmembrane helix</keyword>
<dbReference type="InterPro" id="IPR007844">
    <property type="entry name" value="AsmA"/>
</dbReference>
<comment type="caution">
    <text evidence="3">The sequence shown here is derived from an EMBL/GenBank/DDBJ whole genome shotgun (WGS) entry which is preliminary data.</text>
</comment>
<protein>
    <submittedName>
        <fullName evidence="3">AsmA family protein</fullName>
    </submittedName>
</protein>
<keyword evidence="4" id="KW-1185">Reference proteome</keyword>
<dbReference type="PANTHER" id="PTHR30441">
    <property type="entry name" value="DUF748 DOMAIN-CONTAINING PROTEIN"/>
    <property type="match status" value="1"/>
</dbReference>
<dbReference type="RefSeq" id="WP_272747979.1">
    <property type="nucleotide sequence ID" value="NZ_JAQQKX010000006.1"/>
</dbReference>
<evidence type="ECO:0000259" key="2">
    <source>
        <dbReference type="Pfam" id="PF05170"/>
    </source>
</evidence>
<organism evidence="3 4">
    <name type="scientific">Asticcacaulis aquaticus</name>
    <dbReference type="NCBI Taxonomy" id="2984212"/>
    <lineage>
        <taxon>Bacteria</taxon>
        <taxon>Pseudomonadati</taxon>
        <taxon>Pseudomonadota</taxon>
        <taxon>Alphaproteobacteria</taxon>
        <taxon>Caulobacterales</taxon>
        <taxon>Caulobacteraceae</taxon>
        <taxon>Asticcacaulis</taxon>
    </lineage>
</organism>
<evidence type="ECO:0000256" key="1">
    <source>
        <dbReference type="SAM" id="Phobius"/>
    </source>
</evidence>
<gene>
    <name evidence="3" type="ORF">PQU92_09510</name>
</gene>
<feature type="transmembrane region" description="Helical" evidence="1">
    <location>
        <begin position="44"/>
        <end position="63"/>
    </location>
</feature>
<proteinExistence type="predicted"/>
<dbReference type="InterPro" id="IPR052894">
    <property type="entry name" value="AsmA-related"/>
</dbReference>
<sequence length="682" mass="73129">MSSFKDRASDFSRKARADIAGASAAMWAWIKATPKRVRQLSAPIRWTIGIVLALLIALILFLANSNWDWFRPTLSSIISGKTHRPVQITGPLRVHLFSFTPNATIGGLKIGQPDWHKDQTNLADIDGLAVRAELMPLFIGRIVLQRLEVTRPNVALYQDKTGRANWDFSDGKVKGKPTKLPPIKDFIITDGKIHLTSLQRKMVFTGTIDAREKAGSDKQAFNISGDGTLNGREFELKAFGGPLLNVRTSQPYPFDMTVRAGSTRLTAKGRVIHPFNLGQVDANVSVSGHSLADLYYLTGLTLPNTPPYKISAKVTRNERTYDIAGINGKVGGSDLHGNLKVDIRDDGRPYLTGDLNSKMLDFEDLGSLFGATAANAPAAPELVADPKATTGRRVLPNATLDIERVRGMDAKVTYKAASVRARPNLPLRAVSLGVSLDKGLLTLDPIDIGFPQGRLTGTAEINARTANQSNTVDLRVTGLAVQQWLPDFQGTKPLEGRLNARVRATGGGNSVHKAAANADGQVAVVMSGGKVRQSLAELLGVNATKGLFQLLSKDPKETDVRCAIATFNVQNGVMRAEHIVFDTGVVLVNGQGSINLNDESLKLVFKGKPKKFRLIRINAPIVIGGHLSKPTVGIQAGPAIIQGGLAAALQSVVPFLSLDTADDANCAGLISEARADGAPAGR</sequence>
<feature type="domain" description="AsmA" evidence="2">
    <location>
        <begin position="49"/>
        <end position="169"/>
    </location>
</feature>
<keyword evidence="1" id="KW-0812">Transmembrane</keyword>
<dbReference type="EMBL" id="JAQQKX010000006">
    <property type="protein sequence ID" value="MDC7683512.1"/>
    <property type="molecule type" value="Genomic_DNA"/>
</dbReference>
<reference evidence="3 4" key="1">
    <citation type="submission" date="2023-01" db="EMBL/GenBank/DDBJ databases">
        <title>Novel species of the genus Asticcacaulis isolated from rivers.</title>
        <authorList>
            <person name="Lu H."/>
        </authorList>
    </citation>
    <scope>NUCLEOTIDE SEQUENCE [LARGE SCALE GENOMIC DNA]</scope>
    <source>
        <strain evidence="3 4">BYS171W</strain>
    </source>
</reference>
<dbReference type="PANTHER" id="PTHR30441:SF9">
    <property type="entry name" value="ASMA FAMILY PROTEIN YHJG"/>
    <property type="match status" value="1"/>
</dbReference>
<evidence type="ECO:0000313" key="4">
    <source>
        <dbReference type="Proteomes" id="UP001214854"/>
    </source>
</evidence>
<keyword evidence="1" id="KW-0472">Membrane</keyword>
<accession>A0ABT5HUB5</accession>
<evidence type="ECO:0000313" key="3">
    <source>
        <dbReference type="EMBL" id="MDC7683512.1"/>
    </source>
</evidence>
<name>A0ABT5HUB5_9CAUL</name>
<dbReference type="Pfam" id="PF05170">
    <property type="entry name" value="AsmA"/>
    <property type="match status" value="2"/>
</dbReference>